<keyword evidence="2 4" id="KW-0371">Homeobox</keyword>
<accession>A0ABQ7GHE0</accession>
<dbReference type="EMBL" id="MU069779">
    <property type="protein sequence ID" value="KAF5834023.1"/>
    <property type="molecule type" value="Genomic_DNA"/>
</dbReference>
<feature type="DNA-binding region" description="Homeobox" evidence="4">
    <location>
        <begin position="3"/>
        <end position="42"/>
    </location>
</feature>
<keyword evidence="8" id="KW-1185">Reference proteome</keyword>
<dbReference type="Gene3D" id="1.10.10.60">
    <property type="entry name" value="Homeodomain-like"/>
    <property type="match status" value="1"/>
</dbReference>
<gene>
    <name evidence="7" type="ORF">DUNSADRAFT_9462</name>
</gene>
<dbReference type="InterPro" id="IPR001356">
    <property type="entry name" value="HD"/>
</dbReference>
<keyword evidence="3 4" id="KW-0539">Nucleus</keyword>
<evidence type="ECO:0000256" key="3">
    <source>
        <dbReference type="ARBA" id="ARBA00023242"/>
    </source>
</evidence>
<feature type="domain" description="Homeobox" evidence="6">
    <location>
        <begin position="1"/>
        <end position="41"/>
    </location>
</feature>
<evidence type="ECO:0000313" key="8">
    <source>
        <dbReference type="Proteomes" id="UP000815325"/>
    </source>
</evidence>
<dbReference type="InterPro" id="IPR008422">
    <property type="entry name" value="KN_HD"/>
</dbReference>
<dbReference type="Pfam" id="PF05920">
    <property type="entry name" value="Homeobox_KN"/>
    <property type="match status" value="1"/>
</dbReference>
<evidence type="ECO:0000256" key="1">
    <source>
        <dbReference type="ARBA" id="ARBA00023125"/>
    </source>
</evidence>
<dbReference type="SUPFAM" id="SSF46689">
    <property type="entry name" value="Homeodomain-like"/>
    <property type="match status" value="1"/>
</dbReference>
<comment type="caution">
    <text evidence="7">The sequence shown here is derived from an EMBL/GenBank/DDBJ whole genome shotgun (WGS) entry which is preliminary data.</text>
</comment>
<evidence type="ECO:0000256" key="2">
    <source>
        <dbReference type="ARBA" id="ARBA00023155"/>
    </source>
</evidence>
<keyword evidence="1 4" id="KW-0238">DNA-binding</keyword>
<dbReference type="Proteomes" id="UP000815325">
    <property type="component" value="Unassembled WGS sequence"/>
</dbReference>
<dbReference type="CDD" id="cd00086">
    <property type="entry name" value="homeodomain"/>
    <property type="match status" value="1"/>
</dbReference>
<sequence>MHIMDPRPDGTLKDNLAAYTRRTRKQVTDWFTNWRARHWKTVVRGIGVSLDQSDASGNDGAPHAASEEE</sequence>
<evidence type="ECO:0000256" key="5">
    <source>
        <dbReference type="SAM" id="MobiDB-lite"/>
    </source>
</evidence>
<dbReference type="InterPro" id="IPR009057">
    <property type="entry name" value="Homeodomain-like_sf"/>
</dbReference>
<protein>
    <recommendedName>
        <fullName evidence="6">Homeobox domain-containing protein</fullName>
    </recommendedName>
</protein>
<proteinExistence type="predicted"/>
<feature type="region of interest" description="Disordered" evidence="5">
    <location>
        <begin position="49"/>
        <end position="69"/>
    </location>
</feature>
<organism evidence="7 8">
    <name type="scientific">Dunaliella salina</name>
    <name type="common">Green alga</name>
    <name type="synonym">Protococcus salinus</name>
    <dbReference type="NCBI Taxonomy" id="3046"/>
    <lineage>
        <taxon>Eukaryota</taxon>
        <taxon>Viridiplantae</taxon>
        <taxon>Chlorophyta</taxon>
        <taxon>core chlorophytes</taxon>
        <taxon>Chlorophyceae</taxon>
        <taxon>CS clade</taxon>
        <taxon>Chlamydomonadales</taxon>
        <taxon>Dunaliellaceae</taxon>
        <taxon>Dunaliella</taxon>
    </lineage>
</organism>
<reference evidence="7" key="1">
    <citation type="submission" date="2017-08" db="EMBL/GenBank/DDBJ databases">
        <authorList>
            <person name="Polle J.E."/>
            <person name="Barry K."/>
            <person name="Cushman J."/>
            <person name="Schmutz J."/>
            <person name="Tran D."/>
            <person name="Hathwaick L.T."/>
            <person name="Yim W.C."/>
            <person name="Jenkins J."/>
            <person name="Mckie-Krisberg Z.M."/>
            <person name="Prochnik S."/>
            <person name="Lindquist E."/>
            <person name="Dockter R.B."/>
            <person name="Adam C."/>
            <person name="Molina H."/>
            <person name="Bunkerborg J."/>
            <person name="Jin E."/>
            <person name="Buchheim M."/>
            <person name="Magnuson J."/>
        </authorList>
    </citation>
    <scope>NUCLEOTIDE SEQUENCE</scope>
    <source>
        <strain evidence="7">CCAP 19/18</strain>
    </source>
</reference>
<evidence type="ECO:0000259" key="6">
    <source>
        <dbReference type="PROSITE" id="PS50071"/>
    </source>
</evidence>
<evidence type="ECO:0000256" key="4">
    <source>
        <dbReference type="PROSITE-ProRule" id="PRU00108"/>
    </source>
</evidence>
<comment type="subcellular location">
    <subcellularLocation>
        <location evidence="4">Nucleus</location>
    </subcellularLocation>
</comment>
<name>A0ABQ7GHE0_DUNSA</name>
<evidence type="ECO:0000313" key="7">
    <source>
        <dbReference type="EMBL" id="KAF5834023.1"/>
    </source>
</evidence>
<dbReference type="PROSITE" id="PS50071">
    <property type="entry name" value="HOMEOBOX_2"/>
    <property type="match status" value="1"/>
</dbReference>